<evidence type="ECO:0000313" key="1">
    <source>
        <dbReference type="EMBL" id="TCC19944.1"/>
    </source>
</evidence>
<keyword evidence="2" id="KW-1185">Reference proteome</keyword>
<name>A0A4R0I241_9ACTN</name>
<protein>
    <submittedName>
        <fullName evidence="1">Uncharacterized protein</fullName>
    </submittedName>
</protein>
<dbReference type="EMBL" id="SJKA01000022">
    <property type="protein sequence ID" value="TCC19944.1"/>
    <property type="molecule type" value="Genomic_DNA"/>
</dbReference>
<dbReference type="OrthoDB" id="6635957at2"/>
<dbReference type="AlphaFoldDB" id="A0A4R0I241"/>
<gene>
    <name evidence="1" type="ORF">E0H50_37575</name>
</gene>
<dbReference type="Proteomes" id="UP000292695">
    <property type="component" value="Unassembled WGS sequence"/>
</dbReference>
<dbReference type="RefSeq" id="WP_131295869.1">
    <property type="nucleotide sequence ID" value="NZ_SJKA01000022.1"/>
</dbReference>
<reference evidence="1 2" key="1">
    <citation type="submission" date="2019-02" db="EMBL/GenBank/DDBJ databases">
        <title>Kribbella capetownensis sp. nov. and Kribbella speibonae sp. nov., isolated from soil.</title>
        <authorList>
            <person name="Curtis S.M."/>
            <person name="Norton I."/>
            <person name="Everest G.J."/>
            <person name="Meyers P.R."/>
        </authorList>
    </citation>
    <scope>NUCLEOTIDE SEQUENCE [LARGE SCALE GENOMIC DNA]</scope>
    <source>
        <strain evidence="1 2">DSM 27082</strain>
    </source>
</reference>
<comment type="caution">
    <text evidence="1">The sequence shown here is derived from an EMBL/GenBank/DDBJ whole genome shotgun (WGS) entry which is preliminary data.</text>
</comment>
<sequence length="121" mass="13619">MDYTIKPSKERPDALKHPEVTLAIFLETFDGYTLRDLGPHLTCTEAEALAELLESNGRYEQADALRMGHIESDDIGDTNHNTGDGFKYGDAELLEVGDDSFLTDDPRLIGTYVEDALWQRR</sequence>
<proteinExistence type="predicted"/>
<organism evidence="1 2">
    <name type="scientific">Kribbella sindirgiensis</name>
    <dbReference type="NCBI Taxonomy" id="1124744"/>
    <lineage>
        <taxon>Bacteria</taxon>
        <taxon>Bacillati</taxon>
        <taxon>Actinomycetota</taxon>
        <taxon>Actinomycetes</taxon>
        <taxon>Propionibacteriales</taxon>
        <taxon>Kribbellaceae</taxon>
        <taxon>Kribbella</taxon>
    </lineage>
</organism>
<accession>A0A4R0I241</accession>
<evidence type="ECO:0000313" key="2">
    <source>
        <dbReference type="Proteomes" id="UP000292695"/>
    </source>
</evidence>